<evidence type="ECO:0000313" key="12">
    <source>
        <dbReference type="EMBL" id="WQF84023.1"/>
    </source>
</evidence>
<protein>
    <submittedName>
        <fullName evidence="12">Zinc finger C2H2-type</fullName>
    </submittedName>
</protein>
<evidence type="ECO:0000256" key="8">
    <source>
        <dbReference type="ARBA" id="ARBA00023242"/>
    </source>
</evidence>
<dbReference type="PROSITE" id="PS00028">
    <property type="entry name" value="ZINC_FINGER_C2H2_1"/>
    <property type="match status" value="2"/>
</dbReference>
<dbReference type="GeneID" id="87945540"/>
<dbReference type="PANTHER" id="PTHR24394">
    <property type="entry name" value="ZINC FINGER PROTEIN"/>
    <property type="match status" value="1"/>
</dbReference>
<evidence type="ECO:0000256" key="7">
    <source>
        <dbReference type="ARBA" id="ARBA00023163"/>
    </source>
</evidence>
<keyword evidence="7" id="KW-0804">Transcription</keyword>
<dbReference type="Pfam" id="PF00096">
    <property type="entry name" value="zf-C2H2"/>
    <property type="match status" value="2"/>
</dbReference>
<dbReference type="Gene3D" id="3.30.160.60">
    <property type="entry name" value="Classic Zinc Finger"/>
    <property type="match status" value="3"/>
</dbReference>
<comment type="subcellular location">
    <subcellularLocation>
        <location evidence="1">Nucleus</location>
    </subcellularLocation>
</comment>
<proteinExistence type="predicted"/>
<dbReference type="PROSITE" id="PS50157">
    <property type="entry name" value="ZINC_FINGER_C2H2_2"/>
    <property type="match status" value="2"/>
</dbReference>
<dbReference type="AlphaFoldDB" id="A0AAX4IMM1"/>
<dbReference type="RefSeq" id="XP_062781247.1">
    <property type="nucleotide sequence ID" value="XM_062925196.1"/>
</dbReference>
<keyword evidence="2" id="KW-0479">Metal-binding</keyword>
<evidence type="ECO:0000256" key="10">
    <source>
        <dbReference type="SAM" id="MobiDB-lite"/>
    </source>
</evidence>
<evidence type="ECO:0000256" key="2">
    <source>
        <dbReference type="ARBA" id="ARBA00022723"/>
    </source>
</evidence>
<evidence type="ECO:0000256" key="5">
    <source>
        <dbReference type="ARBA" id="ARBA00022833"/>
    </source>
</evidence>
<keyword evidence="4 9" id="KW-0863">Zinc-finger</keyword>
<keyword evidence="6" id="KW-0805">Transcription regulation</keyword>
<sequence length="210" mass="23865">MLTFLLQKPPTPSGSRINRRLRKLSGAATTPNPSRIPSTTPDQSFGRRAMHTSDSRRIQKHPAKFQCTLCPKRFTRAFSLRSHLRTHTEERPFVCSICGKAFTRNHDRKTHEGLHSGEKKFVCKGDLRAGGQWGCGRRFARASNLGRHFRSECGRICIKPLLDEEMADRKAAWERERMEAWERRATTALEPSSQAAAIWPAYGPQHRAAS</sequence>
<accession>A0AAX4IMM1</accession>
<dbReference type="SMART" id="SM00355">
    <property type="entry name" value="ZnF_C2H2"/>
    <property type="match status" value="2"/>
</dbReference>
<dbReference type="GO" id="GO:0008270">
    <property type="term" value="F:zinc ion binding"/>
    <property type="evidence" value="ECO:0007669"/>
    <property type="project" value="UniProtKB-KW"/>
</dbReference>
<feature type="region of interest" description="Disordered" evidence="10">
    <location>
        <begin position="25"/>
        <end position="58"/>
    </location>
</feature>
<keyword evidence="5" id="KW-0862">Zinc</keyword>
<dbReference type="GO" id="GO:0071248">
    <property type="term" value="P:cellular response to metal ion"/>
    <property type="evidence" value="ECO:0007669"/>
    <property type="project" value="UniProtKB-ARBA"/>
</dbReference>
<evidence type="ECO:0000256" key="6">
    <source>
        <dbReference type="ARBA" id="ARBA00023015"/>
    </source>
</evidence>
<dbReference type="FunFam" id="3.30.160.60:FF:000146">
    <property type="entry name" value="C2H2 type zinc finger protein"/>
    <property type="match status" value="1"/>
</dbReference>
<keyword evidence="13" id="KW-1185">Reference proteome</keyword>
<feature type="domain" description="C2H2-type" evidence="11">
    <location>
        <begin position="65"/>
        <end position="92"/>
    </location>
</feature>
<dbReference type="GO" id="GO:0000981">
    <property type="term" value="F:DNA-binding transcription factor activity, RNA polymerase II-specific"/>
    <property type="evidence" value="ECO:0007669"/>
    <property type="project" value="TreeGrafter"/>
</dbReference>
<dbReference type="Proteomes" id="UP001322277">
    <property type="component" value="Chromosome 5"/>
</dbReference>
<dbReference type="KEGG" id="cdet:87945540"/>
<dbReference type="InterPro" id="IPR013087">
    <property type="entry name" value="Znf_C2H2_type"/>
</dbReference>
<evidence type="ECO:0000313" key="13">
    <source>
        <dbReference type="Proteomes" id="UP001322277"/>
    </source>
</evidence>
<dbReference type="EMBL" id="CP137309">
    <property type="protein sequence ID" value="WQF84023.1"/>
    <property type="molecule type" value="Genomic_DNA"/>
</dbReference>
<evidence type="ECO:0000256" key="4">
    <source>
        <dbReference type="ARBA" id="ARBA00022771"/>
    </source>
</evidence>
<evidence type="ECO:0000256" key="3">
    <source>
        <dbReference type="ARBA" id="ARBA00022737"/>
    </source>
</evidence>
<dbReference type="SUPFAM" id="SSF57667">
    <property type="entry name" value="beta-beta-alpha zinc fingers"/>
    <property type="match status" value="1"/>
</dbReference>
<feature type="domain" description="C2H2-type" evidence="11">
    <location>
        <begin position="93"/>
        <end position="120"/>
    </location>
</feature>
<keyword evidence="3" id="KW-0677">Repeat</keyword>
<evidence type="ECO:0000256" key="1">
    <source>
        <dbReference type="ARBA" id="ARBA00004123"/>
    </source>
</evidence>
<evidence type="ECO:0000256" key="9">
    <source>
        <dbReference type="PROSITE-ProRule" id="PRU00042"/>
    </source>
</evidence>
<dbReference type="GO" id="GO:0005634">
    <property type="term" value="C:nucleus"/>
    <property type="evidence" value="ECO:0007669"/>
    <property type="project" value="UniProtKB-SubCell"/>
</dbReference>
<organism evidence="12 13">
    <name type="scientific">Colletotrichum destructivum</name>
    <dbReference type="NCBI Taxonomy" id="34406"/>
    <lineage>
        <taxon>Eukaryota</taxon>
        <taxon>Fungi</taxon>
        <taxon>Dikarya</taxon>
        <taxon>Ascomycota</taxon>
        <taxon>Pezizomycotina</taxon>
        <taxon>Sordariomycetes</taxon>
        <taxon>Hypocreomycetidae</taxon>
        <taxon>Glomerellales</taxon>
        <taxon>Glomerellaceae</taxon>
        <taxon>Colletotrichum</taxon>
        <taxon>Colletotrichum destructivum species complex</taxon>
    </lineage>
</organism>
<gene>
    <name evidence="12" type="ORF">CDEST_09037</name>
</gene>
<dbReference type="PANTHER" id="PTHR24394:SF29">
    <property type="entry name" value="MYONEURIN"/>
    <property type="match status" value="1"/>
</dbReference>
<name>A0AAX4IMM1_9PEZI</name>
<keyword evidence="8" id="KW-0539">Nucleus</keyword>
<evidence type="ECO:0000259" key="11">
    <source>
        <dbReference type="PROSITE" id="PS50157"/>
    </source>
</evidence>
<dbReference type="FunFam" id="3.30.160.60:FF:000181">
    <property type="entry name" value="C2H2 type zinc finger protein"/>
    <property type="match status" value="1"/>
</dbReference>
<reference evidence="13" key="1">
    <citation type="journal article" date="2023" name="bioRxiv">
        <title>Complete genome of the Medicago anthracnose fungus, Colletotrichum destructivum, reveals a mini-chromosome-like region within a core chromosome.</title>
        <authorList>
            <person name="Lapalu N."/>
            <person name="Simon A."/>
            <person name="Lu A."/>
            <person name="Plaumann P.-L."/>
            <person name="Amselem J."/>
            <person name="Pigne S."/>
            <person name="Auger A."/>
            <person name="Koch C."/>
            <person name="Dallery J.-F."/>
            <person name="O'Connell R.J."/>
        </authorList>
    </citation>
    <scope>NUCLEOTIDE SEQUENCE [LARGE SCALE GENOMIC DNA]</scope>
    <source>
        <strain evidence="13">CBS 520.97</strain>
    </source>
</reference>
<dbReference type="InterPro" id="IPR036236">
    <property type="entry name" value="Znf_C2H2_sf"/>
</dbReference>
<feature type="compositionally biased region" description="Polar residues" evidence="10">
    <location>
        <begin position="27"/>
        <end position="43"/>
    </location>
</feature>